<comment type="caution">
    <text evidence="1">The sequence shown here is derived from an EMBL/GenBank/DDBJ whole genome shotgun (WGS) entry which is preliminary data.</text>
</comment>
<dbReference type="EMBL" id="WJJP01000534">
    <property type="protein sequence ID" value="MBD3326186.1"/>
    <property type="molecule type" value="Genomic_DNA"/>
</dbReference>
<sequence>MNEEERRKKLAIMIADVIQNLLSDSEDLSLLLEEANKEGYDILLTIFSGIMIRRRDEELDDDDEEESPLPLNFELTQADREFLQSIGISFLDE</sequence>
<reference evidence="1" key="1">
    <citation type="submission" date="2019-11" db="EMBL/GenBank/DDBJ databases">
        <title>Microbial mats filling the niche in hypersaline microbial mats.</title>
        <authorList>
            <person name="Wong H.L."/>
            <person name="Macleod F.I."/>
            <person name="White R.A. III"/>
            <person name="Burns B.P."/>
        </authorList>
    </citation>
    <scope>NUCLEOTIDE SEQUENCE</scope>
    <source>
        <strain evidence="1">Rbin_158</strain>
    </source>
</reference>
<evidence type="ECO:0000313" key="2">
    <source>
        <dbReference type="Proteomes" id="UP000649604"/>
    </source>
</evidence>
<protein>
    <submittedName>
        <fullName evidence="1">Uncharacterized protein</fullName>
    </submittedName>
</protein>
<name>A0A9D5JYP9_9BACT</name>
<dbReference type="Proteomes" id="UP000649604">
    <property type="component" value="Unassembled WGS sequence"/>
</dbReference>
<gene>
    <name evidence="1" type="ORF">GF339_16485</name>
</gene>
<organism evidence="1 2">
    <name type="scientific">candidate division KSB3 bacterium</name>
    <dbReference type="NCBI Taxonomy" id="2044937"/>
    <lineage>
        <taxon>Bacteria</taxon>
        <taxon>candidate division KSB3</taxon>
    </lineage>
</organism>
<dbReference type="AlphaFoldDB" id="A0A9D5JYP9"/>
<accession>A0A9D5JYP9</accession>
<evidence type="ECO:0000313" key="1">
    <source>
        <dbReference type="EMBL" id="MBD3326186.1"/>
    </source>
</evidence>
<proteinExistence type="predicted"/>